<keyword evidence="1" id="KW-0496">Mitochondrion</keyword>
<comment type="function">
    <text evidence="1">Component of the MICOS complex, a large protein complex of the mitochondrial inner membrane that plays crucial roles in the maintenance of crista junctions, inner membrane architecture, and formation of contact sites to the outer membrane.</text>
</comment>
<evidence type="ECO:0000313" key="2">
    <source>
        <dbReference type="EMBL" id="KAJ7363105.1"/>
    </source>
</evidence>
<dbReference type="InterPro" id="IPR033181">
    <property type="entry name" value="Mic26_fungi"/>
</dbReference>
<name>A0AAD7F365_9AGAR</name>
<comment type="caution">
    <text evidence="2">The sequence shown here is derived from an EMBL/GenBank/DDBJ whole genome shotgun (WGS) entry which is preliminary data.</text>
</comment>
<dbReference type="AlphaFoldDB" id="A0AAD7F365"/>
<proteinExistence type="predicted"/>
<reference evidence="2" key="1">
    <citation type="submission" date="2023-03" db="EMBL/GenBank/DDBJ databases">
        <title>Massive genome expansion in bonnet fungi (Mycena s.s.) driven by repeated elements and novel gene families across ecological guilds.</title>
        <authorList>
            <consortium name="Lawrence Berkeley National Laboratory"/>
            <person name="Harder C.B."/>
            <person name="Miyauchi S."/>
            <person name="Viragh M."/>
            <person name="Kuo A."/>
            <person name="Thoen E."/>
            <person name="Andreopoulos B."/>
            <person name="Lu D."/>
            <person name="Skrede I."/>
            <person name="Drula E."/>
            <person name="Henrissat B."/>
            <person name="Morin E."/>
            <person name="Kohler A."/>
            <person name="Barry K."/>
            <person name="LaButti K."/>
            <person name="Morin E."/>
            <person name="Salamov A."/>
            <person name="Lipzen A."/>
            <person name="Mereny Z."/>
            <person name="Hegedus B."/>
            <person name="Baldrian P."/>
            <person name="Stursova M."/>
            <person name="Weitz H."/>
            <person name="Taylor A."/>
            <person name="Grigoriev I.V."/>
            <person name="Nagy L.G."/>
            <person name="Martin F."/>
            <person name="Kauserud H."/>
        </authorList>
    </citation>
    <scope>NUCLEOTIDE SEQUENCE</scope>
    <source>
        <strain evidence="2">CBHHK002</strain>
    </source>
</reference>
<organism evidence="2 3">
    <name type="scientific">Mycena albidolilacea</name>
    <dbReference type="NCBI Taxonomy" id="1033008"/>
    <lineage>
        <taxon>Eukaryota</taxon>
        <taxon>Fungi</taxon>
        <taxon>Dikarya</taxon>
        <taxon>Basidiomycota</taxon>
        <taxon>Agaricomycotina</taxon>
        <taxon>Agaricomycetes</taxon>
        <taxon>Agaricomycetidae</taxon>
        <taxon>Agaricales</taxon>
        <taxon>Marasmiineae</taxon>
        <taxon>Mycenaceae</taxon>
        <taxon>Mycena</taxon>
    </lineage>
</organism>
<dbReference type="Pfam" id="PF09769">
    <property type="entry name" value="ApoO"/>
    <property type="match status" value="1"/>
</dbReference>
<evidence type="ECO:0000313" key="3">
    <source>
        <dbReference type="Proteomes" id="UP001218218"/>
    </source>
</evidence>
<comment type="subunit">
    <text evidence="1">Component of the mitochondrial contact site and cristae organizing system (MICOS) complex.</text>
</comment>
<dbReference type="GO" id="GO:0044284">
    <property type="term" value="C:mitochondrial crista junction"/>
    <property type="evidence" value="ECO:0007669"/>
    <property type="project" value="TreeGrafter"/>
</dbReference>
<dbReference type="PANTHER" id="PTHR28268">
    <property type="entry name" value="MICOS SUBUNIT MIC26"/>
    <property type="match status" value="1"/>
</dbReference>
<keyword evidence="1" id="KW-0472">Membrane</keyword>
<evidence type="ECO:0000256" key="1">
    <source>
        <dbReference type="RuleBase" id="RU363021"/>
    </source>
</evidence>
<keyword evidence="3" id="KW-1185">Reference proteome</keyword>
<dbReference type="GO" id="GO:0061617">
    <property type="term" value="C:MICOS complex"/>
    <property type="evidence" value="ECO:0007669"/>
    <property type="project" value="UniProtKB-UniRule"/>
</dbReference>
<dbReference type="PANTHER" id="PTHR28268:SF1">
    <property type="entry name" value="MICOS SUBUNIT MIC26"/>
    <property type="match status" value="1"/>
</dbReference>
<sequence>MSQDAAPTTRPKLSIYPAAQTDILLLDTPSALETHIGTARRAVTGTYRDAHAHVQGVVSRWIGVENQVEARLKSLLPPDEPLLPGALYAAIALLATSILTRHRALPLRAALPPLAGAAAFAYYLPHLSANIRAYAGALEDEHLPALAHVHETGKAHSAGAWARLTEQGAETREKARVGVVKAVEGLQRATGLRVGEALGVAREVEERVEKVVHEVVEDLKAEKKKDD</sequence>
<protein>
    <recommendedName>
        <fullName evidence="1">MICOS complex subunit</fullName>
    </recommendedName>
</protein>
<gene>
    <name evidence="2" type="ORF">DFH08DRAFT_842052</name>
</gene>
<dbReference type="EMBL" id="JARIHO010000004">
    <property type="protein sequence ID" value="KAJ7363105.1"/>
    <property type="molecule type" value="Genomic_DNA"/>
</dbReference>
<dbReference type="Proteomes" id="UP001218218">
    <property type="component" value="Unassembled WGS sequence"/>
</dbReference>
<comment type="subcellular location">
    <subcellularLocation>
        <location evidence="1">Mitochondrion inner membrane</location>
    </subcellularLocation>
</comment>
<dbReference type="GO" id="GO:0042407">
    <property type="term" value="P:cristae formation"/>
    <property type="evidence" value="ECO:0007669"/>
    <property type="project" value="InterPro"/>
</dbReference>
<accession>A0AAD7F365</accession>
<dbReference type="InterPro" id="IPR019166">
    <property type="entry name" value="MIC26/MIC27"/>
</dbReference>
<keyword evidence="1" id="KW-0999">Mitochondrion inner membrane</keyword>